<evidence type="ECO:0000313" key="2">
    <source>
        <dbReference type="Proteomes" id="UP001610990"/>
    </source>
</evidence>
<dbReference type="NCBIfam" id="NF042934">
    <property type="entry name" value="cis_reg_atten"/>
    <property type="match status" value="1"/>
</dbReference>
<dbReference type="Proteomes" id="UP001610990">
    <property type="component" value="Unassembled WGS sequence"/>
</dbReference>
<name>A0ABW7RH47_9ACTN</name>
<sequence>MVDHDVSEKRRGALPYARLAARRSASALLGAFGCGSARLHIDLCRLSSAICPRRAAA</sequence>
<dbReference type="RefSeq" id="WP_367431520.1">
    <property type="nucleotide sequence ID" value="NZ_CP108413.1"/>
</dbReference>
<proteinExistence type="predicted"/>
<comment type="caution">
    <text evidence="1">The sequence shown here is derived from an EMBL/GenBank/DDBJ whole genome shotgun (WGS) entry which is preliminary data.</text>
</comment>
<keyword evidence="2" id="KW-1185">Reference proteome</keyword>
<gene>
    <name evidence="1" type="ORF">ACH4GP_22065</name>
</gene>
<protein>
    <submittedName>
        <fullName evidence="1">Leader peptide</fullName>
    </submittedName>
</protein>
<dbReference type="InterPro" id="IPR049979">
    <property type="entry name" value="Cys_resp_CS_actino"/>
</dbReference>
<accession>A0ABW7RH47</accession>
<dbReference type="EMBL" id="JBIRGH010000014">
    <property type="protein sequence ID" value="MFH8587052.1"/>
    <property type="molecule type" value="Genomic_DNA"/>
</dbReference>
<evidence type="ECO:0000313" key="1">
    <source>
        <dbReference type="EMBL" id="MFH8587052.1"/>
    </source>
</evidence>
<reference evidence="1 2" key="1">
    <citation type="submission" date="2024-10" db="EMBL/GenBank/DDBJ databases">
        <title>The Natural Products Discovery Center: Release of the First 8490 Sequenced Strains for Exploring Actinobacteria Biosynthetic Diversity.</title>
        <authorList>
            <person name="Kalkreuter E."/>
            <person name="Kautsar S.A."/>
            <person name="Yang D."/>
            <person name="Bader C.D."/>
            <person name="Teijaro C.N."/>
            <person name="Fluegel L."/>
            <person name="Davis C.M."/>
            <person name="Simpson J.R."/>
            <person name="Lauterbach L."/>
            <person name="Steele A.D."/>
            <person name="Gui C."/>
            <person name="Meng S."/>
            <person name="Li G."/>
            <person name="Viehrig K."/>
            <person name="Ye F."/>
            <person name="Su P."/>
            <person name="Kiefer A.F."/>
            <person name="Nichols A."/>
            <person name="Cepeda A.J."/>
            <person name="Yan W."/>
            <person name="Fan B."/>
            <person name="Jiang Y."/>
            <person name="Adhikari A."/>
            <person name="Zheng C.-J."/>
            <person name="Schuster L."/>
            <person name="Cowan T.M."/>
            <person name="Smanski M.J."/>
            <person name="Chevrette M.G."/>
            <person name="De Carvalho L.P.S."/>
            <person name="Shen B."/>
        </authorList>
    </citation>
    <scope>NUCLEOTIDE SEQUENCE [LARGE SCALE GENOMIC DNA]</scope>
    <source>
        <strain evidence="1 2">NPDC018013</strain>
    </source>
</reference>
<organism evidence="1 2">
    <name type="scientific">Streptomyces celluloflavus</name>
    <dbReference type="NCBI Taxonomy" id="58344"/>
    <lineage>
        <taxon>Bacteria</taxon>
        <taxon>Bacillati</taxon>
        <taxon>Actinomycetota</taxon>
        <taxon>Actinomycetes</taxon>
        <taxon>Kitasatosporales</taxon>
        <taxon>Streptomycetaceae</taxon>
        <taxon>Streptomyces</taxon>
    </lineage>
</organism>